<keyword evidence="8" id="KW-0406">Ion transport</keyword>
<dbReference type="SUPFAM" id="SSF143865">
    <property type="entry name" value="CorA soluble domain-like"/>
    <property type="match status" value="1"/>
</dbReference>
<sequence>MKTVRPHKSRTVGLSPGTLKENKNPENNSVVTVMSYNATSLEERTISSLDELHKYKSADAVSWINIDGTEDSESLKKIGEIFNLHPLLLEDISTAEQRPKMDEFDEQLFTILNMLSFNSEKNCITVEQVGIVLGSNYVLSFQEAGGDVFDPNRNRIRNNKGKHRKYSADYLFYTLIDTIVDNYFIILEKIGERLEDIEDSLISEPTNDILNDLYKIKRELILLRKSIWPLREVLMKFEREEYELITDSTQTYFKDVYDHTVQIIDTLESFRDLSGGMLDLYMSSISNRMNAVMKVLTVISTIFIPLSFLAGIYGMNFDYIPELKWKYGYFGFLASCLTILIAMLFYFRKKKWL</sequence>
<protein>
    <recommendedName>
        <fullName evidence="8">Magnesium transport protein CorA</fullName>
    </recommendedName>
</protein>
<dbReference type="Gene3D" id="1.20.58.340">
    <property type="entry name" value="Magnesium transport protein CorA, transmembrane region"/>
    <property type="match status" value="2"/>
</dbReference>
<dbReference type="InterPro" id="IPR002523">
    <property type="entry name" value="MgTranspt_CorA/ZnTranspt_ZntB"/>
</dbReference>
<evidence type="ECO:0000256" key="1">
    <source>
        <dbReference type="ARBA" id="ARBA00004651"/>
    </source>
</evidence>
<dbReference type="InterPro" id="IPR045861">
    <property type="entry name" value="CorA_cytoplasmic_dom"/>
</dbReference>
<evidence type="ECO:0000313" key="10">
    <source>
        <dbReference type="EMBL" id="GAL84534.1"/>
    </source>
</evidence>
<dbReference type="Proteomes" id="UP000030185">
    <property type="component" value="Unassembled WGS sequence"/>
</dbReference>
<organism evidence="10 11">
    <name type="scientific">Sporocytophaga myxococcoides</name>
    <dbReference type="NCBI Taxonomy" id="153721"/>
    <lineage>
        <taxon>Bacteria</taxon>
        <taxon>Pseudomonadati</taxon>
        <taxon>Bacteroidota</taxon>
        <taxon>Cytophagia</taxon>
        <taxon>Cytophagales</taxon>
        <taxon>Cytophagaceae</taxon>
        <taxon>Sporocytophaga</taxon>
    </lineage>
</organism>
<dbReference type="FunFam" id="1.20.58.340:FF:000012">
    <property type="entry name" value="Magnesium transport protein CorA"/>
    <property type="match status" value="1"/>
</dbReference>
<dbReference type="Pfam" id="PF01544">
    <property type="entry name" value="CorA"/>
    <property type="match status" value="1"/>
</dbReference>
<reference evidence="10 11" key="1">
    <citation type="submission" date="2014-09" db="EMBL/GenBank/DDBJ databases">
        <title>Sporocytophaga myxococcoides PG-01 genome sequencing.</title>
        <authorList>
            <person name="Liu L."/>
            <person name="Gao P.J."/>
            <person name="Chen G.J."/>
            <person name="Wang L.S."/>
        </authorList>
    </citation>
    <scope>NUCLEOTIDE SEQUENCE [LARGE SCALE GENOMIC DNA]</scope>
    <source>
        <strain evidence="10 11">PG-01</strain>
    </source>
</reference>
<dbReference type="eggNOG" id="COG0598">
    <property type="taxonomic scope" value="Bacteria"/>
</dbReference>
<comment type="similarity">
    <text evidence="2 8">Belongs to the CorA metal ion transporter (MIT) (TC 1.A.35) family.</text>
</comment>
<dbReference type="EMBL" id="BBLT01000003">
    <property type="protein sequence ID" value="GAL84534.1"/>
    <property type="molecule type" value="Genomic_DNA"/>
</dbReference>
<dbReference type="PANTHER" id="PTHR46494:SF1">
    <property type="entry name" value="CORA FAMILY METAL ION TRANSPORTER (EUROFUNG)"/>
    <property type="match status" value="1"/>
</dbReference>
<evidence type="ECO:0000256" key="5">
    <source>
        <dbReference type="ARBA" id="ARBA00022692"/>
    </source>
</evidence>
<gene>
    <name evidence="8" type="primary">corA</name>
    <name evidence="10" type="ORF">MYP_1762</name>
</gene>
<dbReference type="AlphaFoldDB" id="A0A098LDL6"/>
<proteinExistence type="inferred from homology"/>
<feature type="compositionally biased region" description="Basic residues" evidence="9">
    <location>
        <begin position="1"/>
        <end position="10"/>
    </location>
</feature>
<comment type="function">
    <text evidence="8">Mediates influx of magnesium ions.</text>
</comment>
<dbReference type="GO" id="GO:0050897">
    <property type="term" value="F:cobalt ion binding"/>
    <property type="evidence" value="ECO:0007669"/>
    <property type="project" value="TreeGrafter"/>
</dbReference>
<evidence type="ECO:0000256" key="8">
    <source>
        <dbReference type="RuleBase" id="RU362010"/>
    </source>
</evidence>
<feature type="region of interest" description="Disordered" evidence="9">
    <location>
        <begin position="1"/>
        <end position="26"/>
    </location>
</feature>
<keyword evidence="3 8" id="KW-0813">Transport</keyword>
<keyword evidence="5 8" id="KW-0812">Transmembrane</keyword>
<evidence type="ECO:0000256" key="9">
    <source>
        <dbReference type="SAM" id="MobiDB-lite"/>
    </source>
</evidence>
<dbReference type="STRING" id="153721.MYP_1762"/>
<dbReference type="GO" id="GO:0015087">
    <property type="term" value="F:cobalt ion transmembrane transporter activity"/>
    <property type="evidence" value="ECO:0007669"/>
    <property type="project" value="UniProtKB-UniRule"/>
</dbReference>
<dbReference type="GO" id="GO:0005886">
    <property type="term" value="C:plasma membrane"/>
    <property type="evidence" value="ECO:0007669"/>
    <property type="project" value="UniProtKB-SubCell"/>
</dbReference>
<dbReference type="NCBIfam" id="TIGR00383">
    <property type="entry name" value="corA"/>
    <property type="match status" value="1"/>
</dbReference>
<dbReference type="Gene3D" id="3.30.460.20">
    <property type="entry name" value="CorA soluble domain-like"/>
    <property type="match status" value="1"/>
</dbReference>
<dbReference type="SUPFAM" id="SSF144083">
    <property type="entry name" value="Magnesium transport protein CorA, transmembrane region"/>
    <property type="match status" value="1"/>
</dbReference>
<feature type="transmembrane region" description="Helical" evidence="8">
    <location>
        <begin position="291"/>
        <end position="315"/>
    </location>
</feature>
<dbReference type="InterPro" id="IPR004488">
    <property type="entry name" value="Mg/Co-transport_prot_CorA"/>
</dbReference>
<dbReference type="GO" id="GO:0015095">
    <property type="term" value="F:magnesium ion transmembrane transporter activity"/>
    <property type="evidence" value="ECO:0007669"/>
    <property type="project" value="UniProtKB-UniRule"/>
</dbReference>
<dbReference type="GO" id="GO:0000287">
    <property type="term" value="F:magnesium ion binding"/>
    <property type="evidence" value="ECO:0007669"/>
    <property type="project" value="TreeGrafter"/>
</dbReference>
<name>A0A098LDL6_9BACT</name>
<dbReference type="OrthoDB" id="9803416at2"/>
<keyword evidence="7 8" id="KW-0472">Membrane</keyword>
<evidence type="ECO:0000256" key="4">
    <source>
        <dbReference type="ARBA" id="ARBA00022475"/>
    </source>
</evidence>
<dbReference type="CDD" id="cd12828">
    <property type="entry name" value="TmCorA-like_1"/>
    <property type="match status" value="1"/>
</dbReference>
<comment type="caution">
    <text evidence="10">The sequence shown here is derived from an EMBL/GenBank/DDBJ whole genome shotgun (WGS) entry which is preliminary data.</text>
</comment>
<evidence type="ECO:0000256" key="3">
    <source>
        <dbReference type="ARBA" id="ARBA00022448"/>
    </source>
</evidence>
<dbReference type="PANTHER" id="PTHR46494">
    <property type="entry name" value="CORA FAMILY METAL ION TRANSPORTER (EUROFUNG)"/>
    <property type="match status" value="1"/>
</dbReference>
<comment type="subcellular location">
    <subcellularLocation>
        <location evidence="1">Cell membrane</location>
        <topology evidence="1">Multi-pass membrane protein</topology>
    </subcellularLocation>
    <subcellularLocation>
        <location evidence="8">Membrane</location>
        <topology evidence="8">Multi-pass membrane protein</topology>
    </subcellularLocation>
</comment>
<keyword evidence="11" id="KW-1185">Reference proteome</keyword>
<keyword evidence="4 8" id="KW-1003">Cell membrane</keyword>
<keyword evidence="6 8" id="KW-1133">Transmembrane helix</keyword>
<dbReference type="InterPro" id="IPR045863">
    <property type="entry name" value="CorA_TM1_TM2"/>
</dbReference>
<evidence type="ECO:0000256" key="7">
    <source>
        <dbReference type="ARBA" id="ARBA00023136"/>
    </source>
</evidence>
<dbReference type="RefSeq" id="WP_045461594.1">
    <property type="nucleotide sequence ID" value="NZ_BBLT01000003.1"/>
</dbReference>
<evidence type="ECO:0000313" key="11">
    <source>
        <dbReference type="Proteomes" id="UP000030185"/>
    </source>
</evidence>
<keyword evidence="8" id="KW-0460">Magnesium</keyword>
<evidence type="ECO:0000256" key="2">
    <source>
        <dbReference type="ARBA" id="ARBA00009765"/>
    </source>
</evidence>
<feature type="transmembrane region" description="Helical" evidence="8">
    <location>
        <begin position="327"/>
        <end position="347"/>
    </location>
</feature>
<evidence type="ECO:0000256" key="6">
    <source>
        <dbReference type="ARBA" id="ARBA00022989"/>
    </source>
</evidence>
<accession>A0A098LDL6</accession>